<accession>A0A7G2ETX0</accession>
<evidence type="ECO:0000313" key="1">
    <source>
        <dbReference type="EMBL" id="CAD5326242.1"/>
    </source>
</evidence>
<proteinExistence type="predicted"/>
<reference evidence="1 2" key="1">
    <citation type="submission" date="2020-09" db="EMBL/GenBank/DDBJ databases">
        <authorList>
            <person name="Ashkenazy H."/>
        </authorList>
    </citation>
    <scope>NUCLEOTIDE SEQUENCE [LARGE SCALE GENOMIC DNA]</scope>
    <source>
        <strain evidence="2">cv. Cdm-0</strain>
    </source>
</reference>
<dbReference type="EMBL" id="LR881468">
    <property type="protein sequence ID" value="CAD5326242.1"/>
    <property type="molecule type" value="Genomic_DNA"/>
</dbReference>
<dbReference type="Proteomes" id="UP000516314">
    <property type="component" value="Chromosome 3"/>
</dbReference>
<protein>
    <submittedName>
        <fullName evidence="1">(thale cress) hypothetical protein</fullName>
    </submittedName>
</protein>
<dbReference type="AlphaFoldDB" id="A0A7G2ETX0"/>
<organism evidence="1 2">
    <name type="scientific">Arabidopsis thaliana</name>
    <name type="common">Mouse-ear cress</name>
    <dbReference type="NCBI Taxonomy" id="3702"/>
    <lineage>
        <taxon>Eukaryota</taxon>
        <taxon>Viridiplantae</taxon>
        <taxon>Streptophyta</taxon>
        <taxon>Embryophyta</taxon>
        <taxon>Tracheophyta</taxon>
        <taxon>Spermatophyta</taxon>
        <taxon>Magnoliopsida</taxon>
        <taxon>eudicotyledons</taxon>
        <taxon>Gunneridae</taxon>
        <taxon>Pentapetalae</taxon>
        <taxon>rosids</taxon>
        <taxon>malvids</taxon>
        <taxon>Brassicales</taxon>
        <taxon>Brassicaceae</taxon>
        <taxon>Camelineae</taxon>
        <taxon>Arabidopsis</taxon>
    </lineage>
</organism>
<sequence length="167" mass="18808">MTPDQVFDARDLVNRHHGYKRCKGANAADFMMGVCNVKTMYLSSEALEGLHYGDLNQCFDKDYSFKDTNECYGDQGDTCQCKPWYGTPVWLSSSPVKILKRLLHKYNKACGNVCCCKRPKQPSCLSSSPVKVLKIFLFDDNDEEDGVILMGSAFTLNTKPKLMIPIV</sequence>
<name>A0A7G2ETX0_ARATH</name>
<evidence type="ECO:0000313" key="2">
    <source>
        <dbReference type="Proteomes" id="UP000516314"/>
    </source>
</evidence>
<gene>
    <name evidence="1" type="ORF">AT9943_LOCUS14023</name>
</gene>